<dbReference type="AlphaFoldDB" id="A0A9X1FN52"/>
<protein>
    <submittedName>
        <fullName evidence="1">Uncharacterized protein</fullName>
    </submittedName>
</protein>
<gene>
    <name evidence="1" type="ORF">KXJ69_05205</name>
</gene>
<organism evidence="1 2">
    <name type="scientific">Halomarinibacterium sedimenti</name>
    <dbReference type="NCBI Taxonomy" id="2857106"/>
    <lineage>
        <taxon>Bacteria</taxon>
        <taxon>Pseudomonadati</taxon>
        <taxon>Bacteroidota</taxon>
        <taxon>Flavobacteriia</taxon>
        <taxon>Flavobacteriales</taxon>
        <taxon>Flavobacteriaceae</taxon>
        <taxon>Halomarinibacterium</taxon>
    </lineage>
</organism>
<dbReference type="RefSeq" id="WP_219051917.1">
    <property type="nucleotide sequence ID" value="NZ_JAHWDP010000002.1"/>
</dbReference>
<reference evidence="1" key="1">
    <citation type="submission" date="2021-07" db="EMBL/GenBank/DDBJ databases">
        <title>Aureisphaera sp. CAU 1614 isolated from sea sediment.</title>
        <authorList>
            <person name="Kim W."/>
        </authorList>
    </citation>
    <scope>NUCLEOTIDE SEQUENCE</scope>
    <source>
        <strain evidence="1">CAU 1614</strain>
    </source>
</reference>
<proteinExistence type="predicted"/>
<keyword evidence="2" id="KW-1185">Reference proteome</keyword>
<name>A0A9X1FN52_9FLAO</name>
<evidence type="ECO:0000313" key="1">
    <source>
        <dbReference type="EMBL" id="MBW2937492.1"/>
    </source>
</evidence>
<accession>A0A9X1FN52</accession>
<evidence type="ECO:0000313" key="2">
    <source>
        <dbReference type="Proteomes" id="UP001138686"/>
    </source>
</evidence>
<dbReference type="Proteomes" id="UP001138686">
    <property type="component" value="Unassembled WGS sequence"/>
</dbReference>
<dbReference type="EMBL" id="JAHWDP010000002">
    <property type="protein sequence ID" value="MBW2937492.1"/>
    <property type="molecule type" value="Genomic_DNA"/>
</dbReference>
<comment type="caution">
    <text evidence="1">The sequence shown here is derived from an EMBL/GenBank/DDBJ whole genome shotgun (WGS) entry which is preliminary data.</text>
</comment>
<sequence>MVNSIHWTSDCSFTIEYESGDKPPTPTADLPIDCEIIEVGEDYHIVRSQIRGTEIQFDYLMENKKN</sequence>